<dbReference type="OrthoDB" id="70823at2759"/>
<evidence type="ECO:0000256" key="7">
    <source>
        <dbReference type="ARBA" id="ARBA00048791"/>
    </source>
</evidence>
<dbReference type="FunFam" id="3.20.20.70:FF:000044">
    <property type="entry name" value="Deoxyribose-phosphate aldolase"/>
    <property type="match status" value="1"/>
</dbReference>
<dbReference type="VEuPathDB" id="FungiDB:BTJ68_03581"/>
<dbReference type="GO" id="GO:0016052">
    <property type="term" value="P:carbohydrate catabolic process"/>
    <property type="evidence" value="ECO:0007669"/>
    <property type="project" value="TreeGrafter"/>
</dbReference>
<sequence length="324" mass="35217">MATANLAGAVPDQESAAAHNVEEEIERAEGNLKGMTARYTNAEWTRFLSEVEKGIKVSEEPCPCPDVASPALAKTIDHTLLKLDVRPIQFDELCSEARVDGFATVCVRPPFVRKCVSDLKGSGVKVASVIGFHEGTYDLYHKIEETKQSLEAGAEELDVVINYEDLKAQDYSKVYKELATLRMQAPHPVMLKLILETSQLDRSQIIAGCALAAAAHYDFVKTSTGFKGHGATIEHVRLMKACCDNVSVVNGTGRTMRVKASGGIRTIEDAVKMLEAGASRLGTSGGVWIVKEGREQVERSQSPPSAREGSSTRPGLTTRLFTDY</sequence>
<dbReference type="Pfam" id="PF01791">
    <property type="entry name" value="DeoC"/>
    <property type="match status" value="1"/>
</dbReference>
<dbReference type="PANTHER" id="PTHR10889:SF1">
    <property type="entry name" value="DEOXYRIBOSE-PHOSPHATE ALDOLASE"/>
    <property type="match status" value="1"/>
</dbReference>
<comment type="caution">
    <text evidence="9">The sequence shown here is derived from an EMBL/GenBank/DDBJ whole genome shotgun (WGS) entry which is preliminary data.</text>
</comment>
<gene>
    <name evidence="10" type="ORF">D0868_09144</name>
    <name evidence="9" type="ORF">D0869_02391</name>
</gene>
<dbReference type="SMART" id="SM01133">
    <property type="entry name" value="DeoC"/>
    <property type="match status" value="1"/>
</dbReference>
<accession>A0A3M6XA14</accession>
<dbReference type="InterPro" id="IPR002915">
    <property type="entry name" value="DeoC/FbaB/LacD_aldolase"/>
</dbReference>
<dbReference type="CDD" id="cd00959">
    <property type="entry name" value="DeoC"/>
    <property type="match status" value="1"/>
</dbReference>
<comment type="similarity">
    <text evidence="1">Belongs to the DeoC/FbaB aldolase family. DeoC type 1 subfamily.</text>
</comment>
<dbReference type="Proteomes" id="UP000282582">
    <property type="component" value="Unassembled WGS sequence"/>
</dbReference>
<dbReference type="AlphaFoldDB" id="A0A3M6XA14"/>
<reference evidence="11 12" key="1">
    <citation type="journal article" date="2018" name="BMC Genomics">
        <title>Genomic evidence for intraspecific hybridization in a clonal and extremely halotolerant yeast.</title>
        <authorList>
            <person name="Gostincar C."/>
            <person name="Stajich J.E."/>
            <person name="Zupancic J."/>
            <person name="Zalar P."/>
            <person name="Gunde-Cimerman N."/>
        </authorList>
    </citation>
    <scope>NUCLEOTIDE SEQUENCE [LARGE SCALE GENOMIC DNA]</scope>
    <source>
        <strain evidence="10 12">EXF-6654</strain>
        <strain evidence="9 11">EXF-6656</strain>
    </source>
</reference>
<dbReference type="PANTHER" id="PTHR10889">
    <property type="entry name" value="DEOXYRIBOSE-PHOSPHATE ALDOLASE"/>
    <property type="match status" value="1"/>
</dbReference>
<evidence type="ECO:0000256" key="6">
    <source>
        <dbReference type="ARBA" id="ARBA00032755"/>
    </source>
</evidence>
<proteinExistence type="inferred from homology"/>
<evidence type="ECO:0000256" key="8">
    <source>
        <dbReference type="SAM" id="MobiDB-lite"/>
    </source>
</evidence>
<evidence type="ECO:0000313" key="9">
    <source>
        <dbReference type="EMBL" id="RMX87396.1"/>
    </source>
</evidence>
<dbReference type="Gene3D" id="3.20.20.70">
    <property type="entry name" value="Aldolase class I"/>
    <property type="match status" value="1"/>
</dbReference>
<dbReference type="NCBIfam" id="TIGR00126">
    <property type="entry name" value="deoC"/>
    <property type="match status" value="1"/>
</dbReference>
<dbReference type="EC" id="4.1.2.4" evidence="2"/>
<feature type="compositionally biased region" description="Polar residues" evidence="8">
    <location>
        <begin position="299"/>
        <end position="315"/>
    </location>
</feature>
<keyword evidence="4" id="KW-0456">Lyase</keyword>
<dbReference type="GO" id="GO:0005737">
    <property type="term" value="C:cytoplasm"/>
    <property type="evidence" value="ECO:0007669"/>
    <property type="project" value="InterPro"/>
</dbReference>
<keyword evidence="3" id="KW-0963">Cytoplasm</keyword>
<dbReference type="Proteomes" id="UP000281245">
    <property type="component" value="Unassembled WGS sequence"/>
</dbReference>
<evidence type="ECO:0000256" key="2">
    <source>
        <dbReference type="ARBA" id="ARBA00012515"/>
    </source>
</evidence>
<protein>
    <recommendedName>
        <fullName evidence="2">deoxyribose-phosphate aldolase</fullName>
        <ecNumber evidence="2">4.1.2.4</ecNumber>
    </recommendedName>
    <alternativeName>
        <fullName evidence="6">2-deoxy-D-ribose 5-phosphate aldolase</fullName>
    </alternativeName>
</protein>
<dbReference type="InterPro" id="IPR028581">
    <property type="entry name" value="DeoC_typeI"/>
</dbReference>
<organism evidence="9 11">
    <name type="scientific">Hortaea werneckii</name>
    <name type="common">Black yeast</name>
    <name type="synonym">Cladosporium werneckii</name>
    <dbReference type="NCBI Taxonomy" id="91943"/>
    <lineage>
        <taxon>Eukaryota</taxon>
        <taxon>Fungi</taxon>
        <taxon>Dikarya</taxon>
        <taxon>Ascomycota</taxon>
        <taxon>Pezizomycotina</taxon>
        <taxon>Dothideomycetes</taxon>
        <taxon>Dothideomycetidae</taxon>
        <taxon>Mycosphaerellales</taxon>
        <taxon>Teratosphaeriaceae</taxon>
        <taxon>Hortaea</taxon>
    </lineage>
</organism>
<keyword evidence="5" id="KW-0704">Schiff base</keyword>
<feature type="region of interest" description="Disordered" evidence="8">
    <location>
        <begin position="1"/>
        <end position="21"/>
    </location>
</feature>
<name>A0A3M6XA14_HORWE</name>
<comment type="catalytic activity">
    <reaction evidence="7">
        <text>2-deoxy-D-ribose 5-phosphate = D-glyceraldehyde 3-phosphate + acetaldehyde</text>
        <dbReference type="Rhea" id="RHEA:12821"/>
        <dbReference type="ChEBI" id="CHEBI:15343"/>
        <dbReference type="ChEBI" id="CHEBI:59776"/>
        <dbReference type="ChEBI" id="CHEBI:62877"/>
        <dbReference type="EC" id="4.1.2.4"/>
    </reaction>
</comment>
<evidence type="ECO:0000313" key="10">
    <source>
        <dbReference type="EMBL" id="RMY00184.1"/>
    </source>
</evidence>
<dbReference type="InterPro" id="IPR013785">
    <property type="entry name" value="Aldolase_TIM"/>
</dbReference>
<dbReference type="HAMAP" id="MF_00114">
    <property type="entry name" value="DeoC_type1"/>
    <property type="match status" value="1"/>
</dbReference>
<dbReference type="SUPFAM" id="SSF51569">
    <property type="entry name" value="Aldolase"/>
    <property type="match status" value="1"/>
</dbReference>
<dbReference type="EMBL" id="QWIK01000856">
    <property type="protein sequence ID" value="RMY00184.1"/>
    <property type="molecule type" value="Genomic_DNA"/>
</dbReference>
<evidence type="ECO:0000256" key="5">
    <source>
        <dbReference type="ARBA" id="ARBA00023270"/>
    </source>
</evidence>
<evidence type="ECO:0000256" key="1">
    <source>
        <dbReference type="ARBA" id="ARBA00010936"/>
    </source>
</evidence>
<evidence type="ECO:0000313" key="11">
    <source>
        <dbReference type="Proteomes" id="UP000281245"/>
    </source>
</evidence>
<dbReference type="InterPro" id="IPR011343">
    <property type="entry name" value="DeoC"/>
</dbReference>
<feature type="region of interest" description="Disordered" evidence="8">
    <location>
        <begin position="294"/>
        <end position="324"/>
    </location>
</feature>
<evidence type="ECO:0000256" key="4">
    <source>
        <dbReference type="ARBA" id="ARBA00023239"/>
    </source>
</evidence>
<dbReference type="GO" id="GO:0009264">
    <property type="term" value="P:deoxyribonucleotide catabolic process"/>
    <property type="evidence" value="ECO:0007669"/>
    <property type="project" value="InterPro"/>
</dbReference>
<dbReference type="EMBL" id="QWIJ01000118">
    <property type="protein sequence ID" value="RMX87396.1"/>
    <property type="molecule type" value="Genomic_DNA"/>
</dbReference>
<dbReference type="GO" id="GO:0046386">
    <property type="term" value="P:deoxyribose phosphate catabolic process"/>
    <property type="evidence" value="ECO:0007669"/>
    <property type="project" value="UniProtKB-UniPathway"/>
</dbReference>
<evidence type="ECO:0000256" key="3">
    <source>
        <dbReference type="ARBA" id="ARBA00022490"/>
    </source>
</evidence>
<dbReference type="UniPathway" id="UPA00002">
    <property type="reaction ID" value="UER00468"/>
</dbReference>
<dbReference type="GO" id="GO:0004139">
    <property type="term" value="F:deoxyribose-phosphate aldolase activity"/>
    <property type="evidence" value="ECO:0007669"/>
    <property type="project" value="UniProtKB-EC"/>
</dbReference>
<evidence type="ECO:0000313" key="12">
    <source>
        <dbReference type="Proteomes" id="UP000282582"/>
    </source>
</evidence>